<evidence type="ECO:0000313" key="2">
    <source>
        <dbReference type="Proteomes" id="UP000886998"/>
    </source>
</evidence>
<dbReference type="Proteomes" id="UP000886998">
    <property type="component" value="Unassembled WGS sequence"/>
</dbReference>
<dbReference type="EMBL" id="BMAV01007862">
    <property type="protein sequence ID" value="GFY51043.1"/>
    <property type="molecule type" value="Genomic_DNA"/>
</dbReference>
<protein>
    <submittedName>
        <fullName evidence="1">Uncharacterized protein</fullName>
    </submittedName>
</protein>
<accession>A0A8X6XCV8</accession>
<organism evidence="1 2">
    <name type="scientific">Trichonephila inaurata madagascariensis</name>
    <dbReference type="NCBI Taxonomy" id="2747483"/>
    <lineage>
        <taxon>Eukaryota</taxon>
        <taxon>Metazoa</taxon>
        <taxon>Ecdysozoa</taxon>
        <taxon>Arthropoda</taxon>
        <taxon>Chelicerata</taxon>
        <taxon>Arachnida</taxon>
        <taxon>Araneae</taxon>
        <taxon>Araneomorphae</taxon>
        <taxon>Entelegynae</taxon>
        <taxon>Araneoidea</taxon>
        <taxon>Nephilidae</taxon>
        <taxon>Trichonephila</taxon>
        <taxon>Trichonephila inaurata</taxon>
    </lineage>
</organism>
<evidence type="ECO:0000313" key="1">
    <source>
        <dbReference type="EMBL" id="GFY51043.1"/>
    </source>
</evidence>
<sequence length="128" mass="14317">MVTYGIKPAPYLATRCLLQLAHEGKNKYPLAAPVIENSPYMDGILSEADDTTTAKDMQRQLTDLISRGATKLQLLYELWWTGPSFSKDKTLNSDSVVSQRKTTTFSKNLKPLTLYIPSSPILWPISIP</sequence>
<comment type="caution">
    <text evidence="1">The sequence shown here is derived from an EMBL/GenBank/DDBJ whole genome shotgun (WGS) entry which is preliminary data.</text>
</comment>
<gene>
    <name evidence="1" type="ORF">TNIN_311431</name>
</gene>
<proteinExistence type="predicted"/>
<name>A0A8X6XCV8_9ARAC</name>
<keyword evidence="2" id="KW-1185">Reference proteome</keyword>
<reference evidence="1" key="1">
    <citation type="submission" date="2020-08" db="EMBL/GenBank/DDBJ databases">
        <title>Multicomponent nature underlies the extraordinary mechanical properties of spider dragline silk.</title>
        <authorList>
            <person name="Kono N."/>
            <person name="Nakamura H."/>
            <person name="Mori M."/>
            <person name="Yoshida Y."/>
            <person name="Ohtoshi R."/>
            <person name="Malay A.D."/>
            <person name="Moran D.A.P."/>
            <person name="Tomita M."/>
            <person name="Numata K."/>
            <person name="Arakawa K."/>
        </authorList>
    </citation>
    <scope>NUCLEOTIDE SEQUENCE</scope>
</reference>
<dbReference type="OrthoDB" id="8052806at2759"/>
<dbReference type="AlphaFoldDB" id="A0A8X6XCV8"/>